<evidence type="ECO:0000256" key="1">
    <source>
        <dbReference type="SAM" id="MobiDB-lite"/>
    </source>
</evidence>
<organism evidence="2 3">
    <name type="scientific">Microdochium bolleyi</name>
    <dbReference type="NCBI Taxonomy" id="196109"/>
    <lineage>
        <taxon>Eukaryota</taxon>
        <taxon>Fungi</taxon>
        <taxon>Dikarya</taxon>
        <taxon>Ascomycota</taxon>
        <taxon>Pezizomycotina</taxon>
        <taxon>Sordariomycetes</taxon>
        <taxon>Xylariomycetidae</taxon>
        <taxon>Xylariales</taxon>
        <taxon>Microdochiaceae</taxon>
        <taxon>Microdochium</taxon>
    </lineage>
</organism>
<evidence type="ECO:0000313" key="3">
    <source>
        <dbReference type="Proteomes" id="UP000070501"/>
    </source>
</evidence>
<dbReference type="SUPFAM" id="SSF141130">
    <property type="entry name" value="Acetamidase/Formamidase-like"/>
    <property type="match status" value="1"/>
</dbReference>
<reference evidence="3" key="1">
    <citation type="submission" date="2016-02" db="EMBL/GenBank/DDBJ databases">
        <title>Draft genome sequence of Microdochium bolleyi, a fungal endophyte of beachgrass.</title>
        <authorList>
            <consortium name="DOE Joint Genome Institute"/>
            <person name="David A.S."/>
            <person name="May G."/>
            <person name="Haridas S."/>
            <person name="Lim J."/>
            <person name="Wang M."/>
            <person name="Labutti K."/>
            <person name="Lipzen A."/>
            <person name="Barry K."/>
            <person name="Grigoriev I.V."/>
        </authorList>
    </citation>
    <scope>NUCLEOTIDE SEQUENCE [LARGE SCALE GENOMIC DNA]</scope>
    <source>
        <strain evidence="3">J235TASD1</strain>
    </source>
</reference>
<name>A0A136IWF8_9PEZI</name>
<dbReference type="OrthoDB" id="9975579at2759"/>
<dbReference type="Pfam" id="PF03069">
    <property type="entry name" value="FmdA_AmdA"/>
    <property type="match status" value="1"/>
</dbReference>
<sequence length="490" mass="52511">MGKSAIRTVGKVSLDKPAAEQSNLHNRWHPDIPFAGTIKNGETVKIECVDWTGGQIGNNDSADDMRNVDLTKIHYLTGPFEVETAEPGDVLLVEIMDVQPFEDQPWGFTGIFDKSNGGGFLDEIYPSAAKAIWDFEGIYCTSRHIPHVKFAGLIHPGILGCAPSQEVLETWNSREGELIAANKLEDRHVAMPPEPQNVHAGSAKDDAKQKVGKEGARTIPGRPEHGGNCDIKNLSRGSKVYLPVHVQGAKFSVGDLHFSQGDGEISFCGAIEMAGVITINFKVIKDGMAQLNLKSPIYIPGPVEPHFGPGRHIYFEGFSVDEHGKQHYMDVAVAYRQTTLRCIEYLRQFGYSDYQSYLLLSCAPIQGHVAGIVDIPNACTTLGLPVDIFDFDIMPEAILSSGGDSIKAGKRDMGSCAFETGVETGTVVEPKDRAKGSKDGEHSFGGGLTYKEHGNMSSGGGGGGGGGGDGAREVKDEHKGTAVANIMGGA</sequence>
<dbReference type="Gene3D" id="2.60.120.580">
    <property type="entry name" value="Acetamidase/Formamidase-like domains"/>
    <property type="match status" value="1"/>
</dbReference>
<dbReference type="PANTHER" id="PTHR31891">
    <property type="entry name" value="FORMAMIDASE C869.04-RELATED"/>
    <property type="match status" value="1"/>
</dbReference>
<feature type="compositionally biased region" description="Basic and acidic residues" evidence="1">
    <location>
        <begin position="431"/>
        <end position="442"/>
    </location>
</feature>
<dbReference type="InterPro" id="IPR004304">
    <property type="entry name" value="FmdA_AmdA"/>
</dbReference>
<protein>
    <submittedName>
        <fullName evidence="2">Acetamidase/Formamidase family-domain-containing protein</fullName>
    </submittedName>
</protein>
<feature type="compositionally biased region" description="Gly residues" evidence="1">
    <location>
        <begin position="457"/>
        <end position="469"/>
    </location>
</feature>
<dbReference type="NCBIfam" id="NF045496">
    <property type="entry name" value="FormamaseFmdA"/>
    <property type="match status" value="1"/>
</dbReference>
<dbReference type="InParanoid" id="A0A136IWF8"/>
<feature type="compositionally biased region" description="Basic and acidic residues" evidence="1">
    <location>
        <begin position="470"/>
        <end position="480"/>
    </location>
</feature>
<dbReference type="GO" id="GO:0016811">
    <property type="term" value="F:hydrolase activity, acting on carbon-nitrogen (but not peptide) bonds, in linear amides"/>
    <property type="evidence" value="ECO:0007669"/>
    <property type="project" value="InterPro"/>
</dbReference>
<dbReference type="Proteomes" id="UP000070501">
    <property type="component" value="Unassembled WGS sequence"/>
</dbReference>
<feature type="region of interest" description="Disordered" evidence="1">
    <location>
        <begin position="431"/>
        <end position="490"/>
    </location>
</feature>
<accession>A0A136IWF8</accession>
<dbReference type="AlphaFoldDB" id="A0A136IWF8"/>
<feature type="compositionally biased region" description="Basic and acidic residues" evidence="1">
    <location>
        <begin position="202"/>
        <end position="227"/>
    </location>
</feature>
<gene>
    <name evidence="2" type="ORF">Micbo1qcDRAFT_235183</name>
</gene>
<dbReference type="EMBL" id="KQ964255">
    <property type="protein sequence ID" value="KXJ89344.1"/>
    <property type="molecule type" value="Genomic_DNA"/>
</dbReference>
<evidence type="ECO:0000313" key="2">
    <source>
        <dbReference type="EMBL" id="KXJ89344.1"/>
    </source>
</evidence>
<keyword evidence="3" id="KW-1185">Reference proteome</keyword>
<dbReference type="PANTHER" id="PTHR31891:SF1">
    <property type="entry name" value="FORMAMIDASE C869.04-RELATED"/>
    <property type="match status" value="1"/>
</dbReference>
<dbReference type="STRING" id="196109.A0A136IWF8"/>
<feature type="region of interest" description="Disordered" evidence="1">
    <location>
        <begin position="191"/>
        <end position="230"/>
    </location>
</feature>
<dbReference type="InterPro" id="IPR054833">
    <property type="entry name" value="FormamaseFmdA"/>
</dbReference>
<proteinExistence type="predicted"/>